<dbReference type="InterPro" id="IPR050329">
    <property type="entry name" value="GLI_C2H2-zinc-finger"/>
</dbReference>
<dbReference type="GO" id="GO:0045944">
    <property type="term" value="P:positive regulation of transcription by RNA polymerase II"/>
    <property type="evidence" value="ECO:0007669"/>
    <property type="project" value="UniProtKB-ARBA"/>
</dbReference>
<evidence type="ECO:0000256" key="9">
    <source>
        <dbReference type="ARBA" id="ARBA00023125"/>
    </source>
</evidence>
<keyword evidence="9" id="KW-0238">DNA-binding</keyword>
<evidence type="ECO:0000256" key="3">
    <source>
        <dbReference type="ARBA" id="ARBA00006991"/>
    </source>
</evidence>
<organism evidence="15 16">
    <name type="scientific">Nothobranchius furzeri</name>
    <name type="common">Turquoise killifish</name>
    <dbReference type="NCBI Taxonomy" id="105023"/>
    <lineage>
        <taxon>Eukaryota</taxon>
        <taxon>Metazoa</taxon>
        <taxon>Chordata</taxon>
        <taxon>Craniata</taxon>
        <taxon>Vertebrata</taxon>
        <taxon>Euteleostomi</taxon>
        <taxon>Actinopterygii</taxon>
        <taxon>Neopterygii</taxon>
        <taxon>Teleostei</taxon>
        <taxon>Neoteleostei</taxon>
        <taxon>Acanthomorphata</taxon>
        <taxon>Ovalentaria</taxon>
        <taxon>Atherinomorphae</taxon>
        <taxon>Cyprinodontiformes</taxon>
        <taxon>Nothobranchiidae</taxon>
        <taxon>Nothobranchius</taxon>
    </lineage>
</organism>
<dbReference type="PROSITE" id="PS50157">
    <property type="entry name" value="ZINC_FINGER_C2H2_2"/>
    <property type="match status" value="7"/>
</dbReference>
<keyword evidence="8" id="KW-0805">Transcription regulation</keyword>
<evidence type="ECO:0000256" key="8">
    <source>
        <dbReference type="ARBA" id="ARBA00023015"/>
    </source>
</evidence>
<evidence type="ECO:0000259" key="14">
    <source>
        <dbReference type="PROSITE" id="PS50157"/>
    </source>
</evidence>
<keyword evidence="6 12" id="KW-0863">Zinc-finger</keyword>
<evidence type="ECO:0000256" key="10">
    <source>
        <dbReference type="ARBA" id="ARBA00023163"/>
    </source>
</evidence>
<dbReference type="FunFam" id="3.30.160.60:FF:001498">
    <property type="entry name" value="Zinc finger protein 404"/>
    <property type="match status" value="1"/>
</dbReference>
<proteinExistence type="inferred from homology"/>
<comment type="similarity">
    <text evidence="3">Belongs to the krueppel C2H2-type zinc-finger protein family.</text>
</comment>
<dbReference type="OMA" id="TRKHHMQ"/>
<dbReference type="FunFam" id="3.30.160.60:FF:000624">
    <property type="entry name" value="zinc finger protein 697"/>
    <property type="match status" value="1"/>
</dbReference>
<evidence type="ECO:0000256" key="11">
    <source>
        <dbReference type="ARBA" id="ARBA00023242"/>
    </source>
</evidence>
<feature type="compositionally biased region" description="Basic and acidic residues" evidence="13">
    <location>
        <begin position="105"/>
        <end position="133"/>
    </location>
</feature>
<feature type="domain" description="C2H2-type" evidence="14">
    <location>
        <begin position="311"/>
        <end position="338"/>
    </location>
</feature>
<evidence type="ECO:0000256" key="13">
    <source>
        <dbReference type="SAM" id="MobiDB-lite"/>
    </source>
</evidence>
<dbReference type="FunFam" id="3.30.160.60:FF:000771">
    <property type="entry name" value="zinc finger protein 648"/>
    <property type="match status" value="1"/>
</dbReference>
<evidence type="ECO:0000256" key="5">
    <source>
        <dbReference type="ARBA" id="ARBA00022737"/>
    </source>
</evidence>
<dbReference type="Gene3D" id="3.30.160.60">
    <property type="entry name" value="Classic Zinc Finger"/>
    <property type="match status" value="7"/>
</dbReference>
<keyword evidence="5" id="KW-0677">Repeat</keyword>
<feature type="domain" description="C2H2-type" evidence="14">
    <location>
        <begin position="283"/>
        <end position="310"/>
    </location>
</feature>
<dbReference type="SMART" id="SM00355">
    <property type="entry name" value="ZnF_C2H2"/>
    <property type="match status" value="7"/>
</dbReference>
<dbReference type="KEGG" id="nfu:107394476"/>
<feature type="domain" description="C2H2-type" evidence="14">
    <location>
        <begin position="227"/>
        <end position="254"/>
    </location>
</feature>
<comment type="function">
    <text evidence="1">May be involved in transcriptional regulation.</text>
</comment>
<dbReference type="EMBL" id="JAAVVJ010000012">
    <property type="protein sequence ID" value="KAF7210807.1"/>
    <property type="molecule type" value="Genomic_DNA"/>
</dbReference>
<gene>
    <name evidence="15" type="ORF">G4P62_017172</name>
</gene>
<sequence>MLAGSRHGGLDSQRLGGTLMENSLFEDGVKYLKMSEVQKLTEEENQSANDVQQLLVKQEPPLERWSPSLDQDQNPPQIKEEQDEADITVFTFSPNFVKSEDDEDKPQSSERQTERRCVSVELPDHRLQLHTEEISETSETDVSDGNWEESSEPESGFTSGDIKCDNNKKLHTCSDCGKTFSCRGHLLGHQRIHTGEKPFSCFVCKAAFAWKNAYVEHIRIHTGERPFSCSFCDATFKRKYTLVQHLRTHTGDKPFSCSVCSQTYRHSVSLSRHMRSHMGEKPYTCSVCEASFKWKNAYVEHSRIHTGEKPFSCPVCSAAFRRKQGLVNHTRVHSGEKARSCSVCGQGFSKTIYLNSHMRCHKGQGVLSCSV</sequence>
<evidence type="ECO:0000256" key="2">
    <source>
        <dbReference type="ARBA" id="ARBA00004123"/>
    </source>
</evidence>
<accession>A0A9D2XYM5</accession>
<evidence type="ECO:0000256" key="7">
    <source>
        <dbReference type="ARBA" id="ARBA00022833"/>
    </source>
</evidence>
<dbReference type="PANTHER" id="PTHR19818">
    <property type="entry name" value="ZINC FINGER PROTEIN ZIC AND GLI"/>
    <property type="match status" value="1"/>
</dbReference>
<dbReference type="FunFam" id="3.30.160.60:FF:001156">
    <property type="entry name" value="Zinc finger protein 407"/>
    <property type="match status" value="1"/>
</dbReference>
<dbReference type="Proteomes" id="UP000822369">
    <property type="component" value="Chromosome 12"/>
</dbReference>
<dbReference type="AlphaFoldDB" id="A0A9D2XYM5"/>
<feature type="domain" description="C2H2-type" evidence="14">
    <location>
        <begin position="255"/>
        <end position="282"/>
    </location>
</feature>
<keyword evidence="7" id="KW-0862">Zinc</keyword>
<evidence type="ECO:0000256" key="6">
    <source>
        <dbReference type="ARBA" id="ARBA00022771"/>
    </source>
</evidence>
<name>A0A9D2XYM5_NOTFU</name>
<feature type="region of interest" description="Disordered" evidence="13">
    <location>
        <begin position="42"/>
        <end position="159"/>
    </location>
</feature>
<dbReference type="SUPFAM" id="SSF57667">
    <property type="entry name" value="beta-beta-alpha zinc fingers"/>
    <property type="match status" value="4"/>
</dbReference>
<evidence type="ECO:0000256" key="4">
    <source>
        <dbReference type="ARBA" id="ARBA00022723"/>
    </source>
</evidence>
<dbReference type="PANTHER" id="PTHR19818:SF157">
    <property type="entry name" value="C2H2-TYPE DOMAIN-CONTAINING PROTEIN"/>
    <property type="match status" value="1"/>
</dbReference>
<dbReference type="GO" id="GO:0000978">
    <property type="term" value="F:RNA polymerase II cis-regulatory region sequence-specific DNA binding"/>
    <property type="evidence" value="ECO:0007669"/>
    <property type="project" value="TreeGrafter"/>
</dbReference>
<dbReference type="Pfam" id="PF13912">
    <property type="entry name" value="zf-C2H2_6"/>
    <property type="match status" value="1"/>
</dbReference>
<evidence type="ECO:0000256" key="1">
    <source>
        <dbReference type="ARBA" id="ARBA00003767"/>
    </source>
</evidence>
<dbReference type="GO" id="GO:0008270">
    <property type="term" value="F:zinc ion binding"/>
    <property type="evidence" value="ECO:0007669"/>
    <property type="project" value="UniProtKB-KW"/>
</dbReference>
<keyword evidence="4" id="KW-0479">Metal-binding</keyword>
<feature type="domain" description="C2H2-type" evidence="14">
    <location>
        <begin position="339"/>
        <end position="366"/>
    </location>
</feature>
<reference evidence="15" key="1">
    <citation type="submission" date="2020-03" db="EMBL/GenBank/DDBJ databases">
        <title>Intra-Species Differences in Population Size shape Life History and Genome Evolution.</title>
        <authorList>
            <person name="Willemsen D."/>
            <person name="Cui R."/>
            <person name="Valenzano D.R."/>
        </authorList>
    </citation>
    <scope>NUCLEOTIDE SEQUENCE</scope>
    <source>
        <strain evidence="15">GRZ</strain>
        <tissue evidence="15">Whole</tissue>
    </source>
</reference>
<comment type="subcellular location">
    <subcellularLocation>
        <location evidence="2">Nucleus</location>
    </subcellularLocation>
</comment>
<keyword evidence="11" id="KW-0539">Nucleus</keyword>
<dbReference type="InterPro" id="IPR036236">
    <property type="entry name" value="Znf_C2H2_sf"/>
</dbReference>
<protein>
    <submittedName>
        <fullName evidence="15">Gastrula zinc finger protein XlCGF8.2DB-like</fullName>
    </submittedName>
</protein>
<dbReference type="GO" id="GO:0005634">
    <property type="term" value="C:nucleus"/>
    <property type="evidence" value="ECO:0007669"/>
    <property type="project" value="UniProtKB-SubCell"/>
</dbReference>
<dbReference type="GO" id="GO:0000981">
    <property type="term" value="F:DNA-binding transcription factor activity, RNA polymerase II-specific"/>
    <property type="evidence" value="ECO:0007669"/>
    <property type="project" value="TreeGrafter"/>
</dbReference>
<dbReference type="FunFam" id="3.30.160.60:FF:001480">
    <property type="entry name" value="Si:cabz01071911.3"/>
    <property type="match status" value="1"/>
</dbReference>
<keyword evidence="10" id="KW-0804">Transcription</keyword>
<dbReference type="PROSITE" id="PS00028">
    <property type="entry name" value="ZINC_FINGER_C2H2_1"/>
    <property type="match status" value="7"/>
</dbReference>
<evidence type="ECO:0000256" key="12">
    <source>
        <dbReference type="PROSITE-ProRule" id="PRU00042"/>
    </source>
</evidence>
<feature type="domain" description="C2H2-type" evidence="14">
    <location>
        <begin position="171"/>
        <end position="198"/>
    </location>
</feature>
<dbReference type="OrthoDB" id="8113227at2759"/>
<evidence type="ECO:0000313" key="16">
    <source>
        <dbReference type="Proteomes" id="UP000822369"/>
    </source>
</evidence>
<dbReference type="InterPro" id="IPR013087">
    <property type="entry name" value="Znf_C2H2_type"/>
</dbReference>
<dbReference type="Pfam" id="PF00096">
    <property type="entry name" value="zf-C2H2"/>
    <property type="match status" value="4"/>
</dbReference>
<evidence type="ECO:0000313" key="15">
    <source>
        <dbReference type="EMBL" id="KAF7210807.1"/>
    </source>
</evidence>
<dbReference type="FunFam" id="3.30.160.60:FF:002343">
    <property type="entry name" value="Zinc finger protein 33A"/>
    <property type="match status" value="1"/>
</dbReference>
<comment type="caution">
    <text evidence="15">The sequence shown here is derived from an EMBL/GenBank/DDBJ whole genome shotgun (WGS) entry which is preliminary data.</text>
</comment>
<feature type="compositionally biased region" description="Acidic residues" evidence="13">
    <location>
        <begin position="134"/>
        <end position="152"/>
    </location>
</feature>
<feature type="domain" description="C2H2-type" evidence="14">
    <location>
        <begin position="199"/>
        <end position="226"/>
    </location>
</feature>